<dbReference type="Proteomes" id="UP001062846">
    <property type="component" value="Chromosome 2"/>
</dbReference>
<comment type="caution">
    <text evidence="1">The sequence shown here is derived from an EMBL/GenBank/DDBJ whole genome shotgun (WGS) entry which is preliminary data.</text>
</comment>
<protein>
    <submittedName>
        <fullName evidence="1">Uncharacterized protein</fullName>
    </submittedName>
</protein>
<reference evidence="1" key="1">
    <citation type="submission" date="2022-02" db="EMBL/GenBank/DDBJ databases">
        <title>Plant Genome Project.</title>
        <authorList>
            <person name="Zhang R.-G."/>
        </authorList>
    </citation>
    <scope>NUCLEOTIDE SEQUENCE</scope>
    <source>
        <strain evidence="1">AT1</strain>
    </source>
</reference>
<accession>A0ACC0PTH1</accession>
<keyword evidence="2" id="KW-1185">Reference proteome</keyword>
<gene>
    <name evidence="1" type="ORF">RHMOL_Rhmol02G0153600</name>
</gene>
<evidence type="ECO:0000313" key="2">
    <source>
        <dbReference type="Proteomes" id="UP001062846"/>
    </source>
</evidence>
<evidence type="ECO:0000313" key="1">
    <source>
        <dbReference type="EMBL" id="KAI8567848.1"/>
    </source>
</evidence>
<dbReference type="EMBL" id="CM046389">
    <property type="protein sequence ID" value="KAI8567848.1"/>
    <property type="molecule type" value="Genomic_DNA"/>
</dbReference>
<organism evidence="1 2">
    <name type="scientific">Rhododendron molle</name>
    <name type="common">Chinese azalea</name>
    <name type="synonym">Azalea mollis</name>
    <dbReference type="NCBI Taxonomy" id="49168"/>
    <lineage>
        <taxon>Eukaryota</taxon>
        <taxon>Viridiplantae</taxon>
        <taxon>Streptophyta</taxon>
        <taxon>Embryophyta</taxon>
        <taxon>Tracheophyta</taxon>
        <taxon>Spermatophyta</taxon>
        <taxon>Magnoliopsida</taxon>
        <taxon>eudicotyledons</taxon>
        <taxon>Gunneridae</taxon>
        <taxon>Pentapetalae</taxon>
        <taxon>asterids</taxon>
        <taxon>Ericales</taxon>
        <taxon>Ericaceae</taxon>
        <taxon>Ericoideae</taxon>
        <taxon>Rhodoreae</taxon>
        <taxon>Rhododendron</taxon>
    </lineage>
</organism>
<sequence>MTQREPVPVEVEEEIDGGDKIEPPPAAIPFSTLSRALIASIGYRWSLDRWPPPPTDRTGGLLALLCQDRLFVGPRPSGHEGCFVE</sequence>
<proteinExistence type="predicted"/>
<name>A0ACC0PTH1_RHOML</name>